<keyword evidence="2" id="KW-1185">Reference proteome</keyword>
<sequence length="108" mass="11531">MDVYSSGSFRQINSILSKTMAVVSSGDFTLESVDTVAISSTGSFPTTAISANGTGVVTIKKTFSNSTQMQAGIEAWKIANFSVSYTGTNAKEFYARKPVSLSLNYSLY</sequence>
<evidence type="ECO:0000313" key="1">
    <source>
        <dbReference type="EMBL" id="UJF34007.1"/>
    </source>
</evidence>
<dbReference type="Proteomes" id="UP001649230">
    <property type="component" value="Chromosome"/>
</dbReference>
<evidence type="ECO:0000313" key="2">
    <source>
        <dbReference type="Proteomes" id="UP001649230"/>
    </source>
</evidence>
<gene>
    <name evidence="1" type="ORF">L0M14_01850</name>
</gene>
<proteinExistence type="predicted"/>
<organism evidence="1 2">
    <name type="scientific">Paenibacillus hexagrammi</name>
    <dbReference type="NCBI Taxonomy" id="2908839"/>
    <lineage>
        <taxon>Bacteria</taxon>
        <taxon>Bacillati</taxon>
        <taxon>Bacillota</taxon>
        <taxon>Bacilli</taxon>
        <taxon>Bacillales</taxon>
        <taxon>Paenibacillaceae</taxon>
        <taxon>Paenibacillus</taxon>
    </lineage>
</organism>
<name>A0ABY3SJC7_9BACL</name>
<accession>A0ABY3SJC7</accession>
<protein>
    <submittedName>
        <fullName evidence="1">Uncharacterized protein</fullName>
    </submittedName>
</protein>
<dbReference type="EMBL" id="CP090978">
    <property type="protein sequence ID" value="UJF34007.1"/>
    <property type="molecule type" value="Genomic_DNA"/>
</dbReference>
<dbReference type="RefSeq" id="WP_235120398.1">
    <property type="nucleotide sequence ID" value="NZ_CP090978.1"/>
</dbReference>
<reference evidence="1 2" key="1">
    <citation type="journal article" date="2024" name="Int. J. Syst. Evol. Microbiol.">
        <title>Paenibacillus hexagrammi sp. nov., a novel bacterium isolated from the gut content of Hexagrammos agrammus.</title>
        <authorList>
            <person name="Jung H.K."/>
            <person name="Kim D.G."/>
            <person name="Zin H."/>
            <person name="Park J."/>
            <person name="Jung H."/>
            <person name="Kim Y.O."/>
            <person name="Kong H.J."/>
            <person name="Kim J.W."/>
            <person name="Kim Y.S."/>
        </authorList>
    </citation>
    <scope>NUCLEOTIDE SEQUENCE [LARGE SCALE GENOMIC DNA]</scope>
    <source>
        <strain evidence="1 2">YPD9-1</strain>
    </source>
</reference>